<dbReference type="SUPFAM" id="SSF81321">
    <property type="entry name" value="Family A G protein-coupled receptor-like"/>
    <property type="match status" value="1"/>
</dbReference>
<evidence type="ECO:0000256" key="11">
    <source>
        <dbReference type="SAM" id="MobiDB-lite"/>
    </source>
</evidence>
<proteinExistence type="predicted"/>
<dbReference type="PROSITE" id="PS50262">
    <property type="entry name" value="G_PROTEIN_RECEP_F1_2"/>
    <property type="match status" value="1"/>
</dbReference>
<evidence type="ECO:0000256" key="3">
    <source>
        <dbReference type="ARBA" id="ARBA00022692"/>
    </source>
</evidence>
<comment type="subcellular location">
    <subcellularLocation>
        <location evidence="1">Cell membrane</location>
        <topology evidence="1">Multi-pass membrane protein</topology>
    </subcellularLocation>
</comment>
<keyword evidence="3 12" id="KW-0812">Transmembrane</keyword>
<evidence type="ECO:0000256" key="12">
    <source>
        <dbReference type="SAM" id="Phobius"/>
    </source>
</evidence>
<keyword evidence="10" id="KW-0807">Transducer</keyword>
<dbReference type="AlphaFoldDB" id="A0A0P7UE20"/>
<feature type="transmembrane region" description="Helical" evidence="12">
    <location>
        <begin position="179"/>
        <end position="200"/>
    </location>
</feature>
<keyword evidence="5" id="KW-0297">G-protein coupled receptor</keyword>
<evidence type="ECO:0000256" key="6">
    <source>
        <dbReference type="ARBA" id="ARBA00023136"/>
    </source>
</evidence>
<evidence type="ECO:0000256" key="10">
    <source>
        <dbReference type="ARBA" id="ARBA00023224"/>
    </source>
</evidence>
<feature type="transmembrane region" description="Helical" evidence="12">
    <location>
        <begin position="285"/>
        <end position="305"/>
    </location>
</feature>
<gene>
    <name evidence="14" type="ORF">Z043_108512</name>
</gene>
<keyword evidence="4 12" id="KW-1133">Transmembrane helix</keyword>
<evidence type="ECO:0000256" key="2">
    <source>
        <dbReference type="ARBA" id="ARBA00022475"/>
    </source>
</evidence>
<keyword evidence="8 14" id="KW-0675">Receptor</keyword>
<comment type="caution">
    <text evidence="14">The sequence shown here is derived from an EMBL/GenBank/DDBJ whole genome shotgun (WGS) entry which is preliminary data.</text>
</comment>
<evidence type="ECO:0000256" key="4">
    <source>
        <dbReference type="ARBA" id="ARBA00022989"/>
    </source>
</evidence>
<keyword evidence="2" id="KW-1003">Cell membrane</keyword>
<feature type="region of interest" description="Disordered" evidence="11">
    <location>
        <begin position="371"/>
        <end position="398"/>
    </location>
</feature>
<sequence>MEDPCFELTGFIHSNSTVRNLSDWNCDYSNILGGFWDEALETGDRAHLAVRAVIGVALAAIMLVCGVGNGMFVCALARCKQLRSLTNLLIANLAVSDLLVALVCCPFEMHYYVVRELSWSFGPVMCSAVTYLRSVSLYVSTDALLAIAVDSYKVMAFSPCHRYLVIVHPLRPKMSLQRAWCVLATTWILSLLVALPSAYFSTQTVFDSFHDSPGHKTYCVQIWTADKATLYKSYFLFLFVVQFLLPVLGMSGCYACICQELWFKRLPGVQTDQVQAQLKARRKTVMLLLGILVTFIICWVPYYCYSLIRDFFPGLLLRVTHSVSVYYLVECIAMSNSIMNTVFFVLAKHKTGRYVRMTLLHRCHLKPCPHTSEQASAEPNSHKKQGHVFSGTTRPEAV</sequence>
<dbReference type="PRINTS" id="PR00237">
    <property type="entry name" value="GPCRRHODOPSN"/>
</dbReference>
<dbReference type="EMBL" id="JARO02002515">
    <property type="protein sequence ID" value="KPP72482.1"/>
    <property type="molecule type" value="Genomic_DNA"/>
</dbReference>
<feature type="transmembrane region" description="Helical" evidence="12">
    <location>
        <begin position="325"/>
        <end position="347"/>
    </location>
</feature>
<feature type="domain" description="G-protein coupled receptors family 1 profile" evidence="13">
    <location>
        <begin position="68"/>
        <end position="344"/>
    </location>
</feature>
<dbReference type="GO" id="GO:0005886">
    <property type="term" value="C:plasma membrane"/>
    <property type="evidence" value="ECO:0007669"/>
    <property type="project" value="UniProtKB-SubCell"/>
</dbReference>
<evidence type="ECO:0000256" key="7">
    <source>
        <dbReference type="ARBA" id="ARBA00023157"/>
    </source>
</evidence>
<dbReference type="Pfam" id="PF00001">
    <property type="entry name" value="7tm_1"/>
    <property type="match status" value="1"/>
</dbReference>
<evidence type="ECO:0000256" key="5">
    <source>
        <dbReference type="ARBA" id="ARBA00023040"/>
    </source>
</evidence>
<feature type="transmembrane region" description="Helical" evidence="12">
    <location>
        <begin position="52"/>
        <end position="77"/>
    </location>
</feature>
<evidence type="ECO:0000313" key="15">
    <source>
        <dbReference type="Proteomes" id="UP000034805"/>
    </source>
</evidence>
<keyword evidence="9" id="KW-0325">Glycoprotein</keyword>
<protein>
    <submittedName>
        <fullName evidence="14">Prokineticin receptor 1-like</fullName>
    </submittedName>
</protein>
<keyword evidence="7" id="KW-1015">Disulfide bond</keyword>
<keyword evidence="6 12" id="KW-0472">Membrane</keyword>
<evidence type="ECO:0000256" key="8">
    <source>
        <dbReference type="ARBA" id="ARBA00023170"/>
    </source>
</evidence>
<accession>A0A0P7UE20</accession>
<dbReference type="STRING" id="113540.ENSSFOP00015008444"/>
<reference evidence="14 15" key="1">
    <citation type="submission" date="2015-08" db="EMBL/GenBank/DDBJ databases">
        <title>The genome of the Asian arowana (Scleropages formosus).</title>
        <authorList>
            <person name="Tan M.H."/>
            <person name="Gan H.M."/>
            <person name="Croft L.J."/>
            <person name="Austin C.M."/>
        </authorList>
    </citation>
    <scope>NUCLEOTIDE SEQUENCE [LARGE SCALE GENOMIC DNA]</scope>
    <source>
        <strain evidence="14">Aro1</strain>
    </source>
</reference>
<dbReference type="InterPro" id="IPR017452">
    <property type="entry name" value="GPCR_Rhodpsn_7TM"/>
</dbReference>
<dbReference type="InterPro" id="IPR000276">
    <property type="entry name" value="GPCR_Rhodpsn"/>
</dbReference>
<name>A0A0P7UE20_SCLFO</name>
<dbReference type="PANTHER" id="PTHR24238:SF74">
    <property type="entry name" value="PROKINETICIN RECEPTOR 2"/>
    <property type="match status" value="1"/>
</dbReference>
<dbReference type="FunFam" id="1.20.1070.10:FF:000069">
    <property type="entry name" value="Prokineticin receptor 2"/>
    <property type="match status" value="1"/>
</dbReference>
<evidence type="ECO:0000256" key="1">
    <source>
        <dbReference type="ARBA" id="ARBA00004651"/>
    </source>
</evidence>
<evidence type="ECO:0000259" key="13">
    <source>
        <dbReference type="PROSITE" id="PS50262"/>
    </source>
</evidence>
<organism evidence="14 15">
    <name type="scientific">Scleropages formosus</name>
    <name type="common">Asian bonytongue</name>
    <name type="synonym">Osteoglossum formosum</name>
    <dbReference type="NCBI Taxonomy" id="113540"/>
    <lineage>
        <taxon>Eukaryota</taxon>
        <taxon>Metazoa</taxon>
        <taxon>Chordata</taxon>
        <taxon>Craniata</taxon>
        <taxon>Vertebrata</taxon>
        <taxon>Euteleostomi</taxon>
        <taxon>Actinopterygii</taxon>
        <taxon>Neopterygii</taxon>
        <taxon>Teleostei</taxon>
        <taxon>Osteoglossocephala</taxon>
        <taxon>Osteoglossomorpha</taxon>
        <taxon>Osteoglossiformes</taxon>
        <taxon>Osteoglossidae</taxon>
        <taxon>Scleropages</taxon>
    </lineage>
</organism>
<dbReference type="Proteomes" id="UP000034805">
    <property type="component" value="Unassembled WGS sequence"/>
</dbReference>
<dbReference type="GO" id="GO:0008188">
    <property type="term" value="F:neuropeptide receptor activity"/>
    <property type="evidence" value="ECO:0007669"/>
    <property type="project" value="TreeGrafter"/>
</dbReference>
<feature type="transmembrane region" description="Helical" evidence="12">
    <location>
        <begin position="234"/>
        <end position="257"/>
    </location>
</feature>
<evidence type="ECO:0000256" key="9">
    <source>
        <dbReference type="ARBA" id="ARBA00023180"/>
    </source>
</evidence>
<dbReference type="PANTHER" id="PTHR24238">
    <property type="entry name" value="G-PROTEIN COUPLED RECEPTOR"/>
    <property type="match status" value="1"/>
</dbReference>
<feature type="transmembrane region" description="Helical" evidence="12">
    <location>
        <begin position="89"/>
        <end position="111"/>
    </location>
</feature>
<dbReference type="Gene3D" id="1.20.1070.10">
    <property type="entry name" value="Rhodopsin 7-helix transmembrane proteins"/>
    <property type="match status" value="1"/>
</dbReference>
<evidence type="ECO:0000313" key="14">
    <source>
        <dbReference type="EMBL" id="KPP72482.1"/>
    </source>
</evidence>